<evidence type="ECO:0000313" key="1">
    <source>
        <dbReference type="EMBL" id="GKX66901.1"/>
    </source>
</evidence>
<protein>
    <submittedName>
        <fullName evidence="1">Integrase</fullName>
    </submittedName>
</protein>
<proteinExistence type="predicted"/>
<organism evidence="1 2">
    <name type="scientific">Inconstantimicrobium mannanitabidum</name>
    <dbReference type="NCBI Taxonomy" id="1604901"/>
    <lineage>
        <taxon>Bacteria</taxon>
        <taxon>Bacillati</taxon>
        <taxon>Bacillota</taxon>
        <taxon>Clostridia</taxon>
        <taxon>Eubacteriales</taxon>
        <taxon>Clostridiaceae</taxon>
        <taxon>Inconstantimicrobium</taxon>
    </lineage>
</organism>
<dbReference type="Proteomes" id="UP001058074">
    <property type="component" value="Unassembled WGS sequence"/>
</dbReference>
<name>A0ACB5RDR5_9CLOT</name>
<gene>
    <name evidence="1" type="ORF">rsdtw13_21590</name>
</gene>
<sequence>MSKKTTLNFIKVEEVQYEEFNLNQLVQGIKNSIEMNDILLSSKEAKGTYHYEQEYIGEFNENLWIMRCHLSCGNAYFDFSKLEKLRFKNLITDDIILIKCWIAEMVIEQKNMHEDKVKVIDTQRIRKKYSVVVNFIRESLNFNAGYLDEVKGSKLECYFDKFKNDKLKEFKINTILDYIDYIFDKVPIKRSTILIDYIKKLRNNLQKLNIVNNVRKIPSSKDILLFANYVDIFFSDENLDDKLKLYYMPILIWWKVTSIIPMRPSEFAIKLKRNSLLKEDKDYYLEIDRVKKRTKFIHKSLPVLKRVKITKEIYDMINIYIEQTNKYGYSETLISYNAIAALRKEVLKIYPYFRNLGNQYNDNKKIDRDVFTNRVMGDMLKSFYSFVIQHMYADTIIQQQLKPGDTRHIAFTSLLLQGYSPIEIAILGGHTSLKSLDNYTCSTNLYIDSEVLSIIKNNINILTKSSSKLIDKVFNMPKQCPVSVEKCFEAEIDGKKLGYCTADYIINHNPCESDYCDKCSKWWCEPTEFNFLYLEKIIKYRLQNKDNKLKRDIEFLLSIMKELGIEINNGEMIIDNQIVEGLKRFSVELNSSARDIINLKSQLIYPSENNNRLISDIQDLLPTEEVTRIVSNKSVELKKQLEDRIICQDQNQK</sequence>
<dbReference type="EMBL" id="BROD01000001">
    <property type="protein sequence ID" value="GKX66901.1"/>
    <property type="molecule type" value="Genomic_DNA"/>
</dbReference>
<evidence type="ECO:0000313" key="2">
    <source>
        <dbReference type="Proteomes" id="UP001058074"/>
    </source>
</evidence>
<accession>A0ACB5RDR5</accession>
<comment type="caution">
    <text evidence="1">The sequence shown here is derived from an EMBL/GenBank/DDBJ whole genome shotgun (WGS) entry which is preliminary data.</text>
</comment>
<keyword evidence="2" id="KW-1185">Reference proteome</keyword>
<reference evidence="1" key="1">
    <citation type="journal article" date="2025" name="Int. J. Syst. Evol. Microbiol.">
        <title>Inconstantimicrobium mannanitabidum sp. nov., a novel member of the family Clostridiaceae isolated from anoxic soil under the treatment of reductive soil disinfestation.</title>
        <authorList>
            <person name="Ueki A."/>
            <person name="Tonouchi A."/>
            <person name="Honma S."/>
            <person name="Kaku N."/>
            <person name="Ueki K."/>
        </authorList>
    </citation>
    <scope>NUCLEOTIDE SEQUENCE</scope>
    <source>
        <strain evidence="1">TW13</strain>
    </source>
</reference>